<feature type="transmembrane region" description="Helical" evidence="7">
    <location>
        <begin position="158"/>
        <end position="176"/>
    </location>
</feature>
<organism evidence="9 10">
    <name type="scientific">Microbacterium candidum</name>
    <dbReference type="NCBI Taxonomy" id="3041922"/>
    <lineage>
        <taxon>Bacteria</taxon>
        <taxon>Bacillati</taxon>
        <taxon>Actinomycetota</taxon>
        <taxon>Actinomycetes</taxon>
        <taxon>Micrococcales</taxon>
        <taxon>Microbacteriaceae</taxon>
        <taxon>Microbacterium</taxon>
    </lineage>
</organism>
<keyword evidence="4 7" id="KW-0472">Membrane</keyword>
<dbReference type="RefSeq" id="WP_286287867.1">
    <property type="nucleotide sequence ID" value="NZ_JASXSZ010000002.1"/>
</dbReference>
<keyword evidence="10" id="KW-1185">Reference proteome</keyword>
<evidence type="ECO:0000256" key="5">
    <source>
        <dbReference type="NCBIfam" id="TIGR02228"/>
    </source>
</evidence>
<evidence type="ECO:0000313" key="10">
    <source>
        <dbReference type="Proteomes" id="UP001235064"/>
    </source>
</evidence>
<proteinExistence type="predicted"/>
<evidence type="ECO:0000259" key="8">
    <source>
        <dbReference type="Pfam" id="PF10502"/>
    </source>
</evidence>
<keyword evidence="3 7" id="KW-1133">Transmembrane helix</keyword>
<evidence type="ECO:0000256" key="6">
    <source>
        <dbReference type="SAM" id="MobiDB-lite"/>
    </source>
</evidence>
<dbReference type="Proteomes" id="UP001235064">
    <property type="component" value="Unassembled WGS sequence"/>
</dbReference>
<comment type="subcellular location">
    <subcellularLocation>
        <location evidence="1">Membrane</location>
    </subcellularLocation>
</comment>
<feature type="compositionally biased region" description="Basic and acidic residues" evidence="6">
    <location>
        <begin position="1"/>
        <end position="14"/>
    </location>
</feature>
<name>A0ABT7MX39_9MICO</name>
<dbReference type="InterPro" id="IPR019533">
    <property type="entry name" value="Peptidase_S26"/>
</dbReference>
<reference evidence="9 10" key="1">
    <citation type="submission" date="2023-06" db="EMBL/GenBank/DDBJ databases">
        <title>Microbacterium sp. nov., isolated from a waste landfill.</title>
        <authorList>
            <person name="Wen W."/>
        </authorList>
    </citation>
    <scope>NUCLEOTIDE SEQUENCE [LARGE SCALE GENOMIC DNA]</scope>
    <source>
        <strain evidence="9 10">ASV49</strain>
    </source>
</reference>
<dbReference type="InterPro" id="IPR036286">
    <property type="entry name" value="LexA/Signal_pep-like_sf"/>
</dbReference>
<feature type="region of interest" description="Disordered" evidence="6">
    <location>
        <begin position="1"/>
        <end position="21"/>
    </location>
</feature>
<dbReference type="NCBIfam" id="TIGR02228">
    <property type="entry name" value="sigpep_I_arch"/>
    <property type="match status" value="1"/>
</dbReference>
<evidence type="ECO:0000256" key="3">
    <source>
        <dbReference type="ARBA" id="ARBA00022989"/>
    </source>
</evidence>
<evidence type="ECO:0000256" key="2">
    <source>
        <dbReference type="ARBA" id="ARBA00022692"/>
    </source>
</evidence>
<gene>
    <name evidence="9" type="ORF">QSV35_06575</name>
</gene>
<protein>
    <recommendedName>
        <fullName evidence="5">Signal peptidase I</fullName>
        <ecNumber evidence="5">3.4.21.89</ecNumber>
    </recommendedName>
</protein>
<dbReference type="PANTHER" id="PTHR10806:SF6">
    <property type="entry name" value="SIGNAL PEPTIDASE COMPLEX CATALYTIC SUBUNIT SEC11"/>
    <property type="match status" value="1"/>
</dbReference>
<dbReference type="EMBL" id="JASXSZ010000002">
    <property type="protein sequence ID" value="MDL9978990.1"/>
    <property type="molecule type" value="Genomic_DNA"/>
</dbReference>
<dbReference type="Pfam" id="PF10502">
    <property type="entry name" value="Peptidase_S26"/>
    <property type="match status" value="1"/>
</dbReference>
<sequence length="194" mass="20767">MVTATRREAREAASERPSGARRASGALGSVALTLLAAGGLVCILLVILAFFFHITVVMFATGSMSPTIPAGSIALVREVPATQVHVGDVVTVDRSPELPITHRVIGIDGTRDGVVSFRMKGDANTAADPVEYRTSTVRTVLWSVPGLARAIVWLRNPLVLGAITLGAAALVTWAFWPREDRGRRTPERAREEES</sequence>
<evidence type="ECO:0000256" key="7">
    <source>
        <dbReference type="SAM" id="Phobius"/>
    </source>
</evidence>
<accession>A0ABT7MX39</accession>
<dbReference type="GO" id="GO:0009003">
    <property type="term" value="F:signal peptidase activity"/>
    <property type="evidence" value="ECO:0007669"/>
    <property type="project" value="UniProtKB-EC"/>
</dbReference>
<evidence type="ECO:0000256" key="1">
    <source>
        <dbReference type="ARBA" id="ARBA00004370"/>
    </source>
</evidence>
<comment type="caution">
    <text evidence="9">The sequence shown here is derived from an EMBL/GenBank/DDBJ whole genome shotgun (WGS) entry which is preliminary data.</text>
</comment>
<feature type="domain" description="Peptidase S26" evidence="8">
    <location>
        <begin position="40"/>
        <end position="111"/>
    </location>
</feature>
<dbReference type="PANTHER" id="PTHR10806">
    <property type="entry name" value="SIGNAL PEPTIDASE COMPLEX CATALYTIC SUBUNIT SEC11"/>
    <property type="match status" value="1"/>
</dbReference>
<dbReference type="EC" id="3.4.21.89" evidence="5"/>
<keyword evidence="9" id="KW-0378">Hydrolase</keyword>
<feature type="transmembrane region" description="Helical" evidence="7">
    <location>
        <begin position="26"/>
        <end position="54"/>
    </location>
</feature>
<keyword evidence="2 7" id="KW-0812">Transmembrane</keyword>
<dbReference type="InterPro" id="IPR001733">
    <property type="entry name" value="Peptidase_S26B"/>
</dbReference>
<evidence type="ECO:0000313" key="9">
    <source>
        <dbReference type="EMBL" id="MDL9978990.1"/>
    </source>
</evidence>
<dbReference type="CDD" id="cd06530">
    <property type="entry name" value="S26_SPase_I"/>
    <property type="match status" value="1"/>
</dbReference>
<evidence type="ECO:0000256" key="4">
    <source>
        <dbReference type="ARBA" id="ARBA00023136"/>
    </source>
</evidence>
<dbReference type="SUPFAM" id="SSF51306">
    <property type="entry name" value="LexA/Signal peptidase"/>
    <property type="match status" value="1"/>
</dbReference>